<dbReference type="SUPFAM" id="SSF55785">
    <property type="entry name" value="PYP-like sensor domain (PAS domain)"/>
    <property type="match status" value="1"/>
</dbReference>
<dbReference type="GO" id="GO:0043709">
    <property type="term" value="P:cell adhesion involved in single-species biofilm formation"/>
    <property type="evidence" value="ECO:0007669"/>
    <property type="project" value="TreeGrafter"/>
</dbReference>
<dbReference type="OrthoDB" id="9812260at2"/>
<dbReference type="Gene3D" id="3.40.50.2300">
    <property type="match status" value="1"/>
</dbReference>
<keyword evidence="12" id="KW-1185">Reference proteome</keyword>
<dbReference type="InterPro" id="IPR029787">
    <property type="entry name" value="Nucleotide_cyclase"/>
</dbReference>
<dbReference type="Gene3D" id="3.30.450.20">
    <property type="entry name" value="PAS domain"/>
    <property type="match status" value="1"/>
</dbReference>
<dbReference type="InterPro" id="IPR000014">
    <property type="entry name" value="PAS"/>
</dbReference>
<dbReference type="InterPro" id="IPR043128">
    <property type="entry name" value="Rev_trsase/Diguanyl_cyclase"/>
</dbReference>
<evidence type="ECO:0000256" key="7">
    <source>
        <dbReference type="ARBA" id="ARBA00034247"/>
    </source>
</evidence>
<evidence type="ECO:0000256" key="6">
    <source>
        <dbReference type="ARBA" id="ARBA00023163"/>
    </source>
</evidence>
<dbReference type="EMBL" id="FLYE01000001">
    <property type="protein sequence ID" value="SCA54779.1"/>
    <property type="molecule type" value="Genomic_DNA"/>
</dbReference>
<feature type="modified residue" description="4-aspartylphosphate" evidence="8">
    <location>
        <position position="62"/>
    </location>
</feature>
<dbReference type="Pfam" id="PF00072">
    <property type="entry name" value="Response_reg"/>
    <property type="match status" value="1"/>
</dbReference>
<dbReference type="CDD" id="cd19920">
    <property type="entry name" value="REC_PA4781-like"/>
    <property type="match status" value="1"/>
</dbReference>
<dbReference type="PROSITE" id="PS50110">
    <property type="entry name" value="RESPONSE_REGULATORY"/>
    <property type="match status" value="1"/>
</dbReference>
<name>A0A1C3RBX4_9PROT</name>
<dbReference type="InterPro" id="IPR011006">
    <property type="entry name" value="CheY-like_superfamily"/>
</dbReference>
<keyword evidence="6" id="KW-0804">Transcription</keyword>
<dbReference type="FunFam" id="3.40.50.2300:FF:000001">
    <property type="entry name" value="DNA-binding response regulator PhoB"/>
    <property type="match status" value="1"/>
</dbReference>
<evidence type="ECO:0000313" key="12">
    <source>
        <dbReference type="Proteomes" id="UP000231658"/>
    </source>
</evidence>
<evidence type="ECO:0000259" key="10">
    <source>
        <dbReference type="PROSITE" id="PS50887"/>
    </source>
</evidence>
<dbReference type="Pfam" id="PF00990">
    <property type="entry name" value="GGDEF"/>
    <property type="match status" value="1"/>
</dbReference>
<keyword evidence="11" id="KW-0548">Nucleotidyltransferase</keyword>
<keyword evidence="4" id="KW-0805">Transcription regulation</keyword>
<evidence type="ECO:0000256" key="4">
    <source>
        <dbReference type="ARBA" id="ARBA00023015"/>
    </source>
</evidence>
<evidence type="ECO:0000259" key="9">
    <source>
        <dbReference type="PROSITE" id="PS50110"/>
    </source>
</evidence>
<dbReference type="SUPFAM" id="SSF55073">
    <property type="entry name" value="Nucleotide cyclase"/>
    <property type="match status" value="1"/>
</dbReference>
<feature type="domain" description="GGDEF" evidence="10">
    <location>
        <begin position="295"/>
        <end position="426"/>
    </location>
</feature>
<evidence type="ECO:0000256" key="5">
    <source>
        <dbReference type="ARBA" id="ARBA00023125"/>
    </source>
</evidence>
<dbReference type="EC" id="2.7.7.65" evidence="1"/>
<dbReference type="STRING" id="1867952.MTBPR1_10026"/>
<keyword evidence="5" id="KW-0238">DNA-binding</keyword>
<dbReference type="GO" id="GO:1902201">
    <property type="term" value="P:negative regulation of bacterial-type flagellum-dependent cell motility"/>
    <property type="evidence" value="ECO:0007669"/>
    <property type="project" value="TreeGrafter"/>
</dbReference>
<dbReference type="InterPro" id="IPR000160">
    <property type="entry name" value="GGDEF_dom"/>
</dbReference>
<comment type="catalytic activity">
    <reaction evidence="7">
        <text>2 GTP = 3',3'-c-di-GMP + 2 diphosphate</text>
        <dbReference type="Rhea" id="RHEA:24898"/>
        <dbReference type="ChEBI" id="CHEBI:33019"/>
        <dbReference type="ChEBI" id="CHEBI:37565"/>
        <dbReference type="ChEBI" id="CHEBI:58805"/>
        <dbReference type="EC" id="2.7.7.65"/>
    </reaction>
</comment>
<dbReference type="GO" id="GO:0052621">
    <property type="term" value="F:diguanylate cyclase activity"/>
    <property type="evidence" value="ECO:0007669"/>
    <property type="project" value="UniProtKB-EC"/>
</dbReference>
<dbReference type="AlphaFoldDB" id="A0A1C3RBX4"/>
<dbReference type="PROSITE" id="PS50887">
    <property type="entry name" value="GGDEF"/>
    <property type="match status" value="1"/>
</dbReference>
<reference evidence="11 12" key="1">
    <citation type="submission" date="2016-07" db="EMBL/GenBank/DDBJ databases">
        <authorList>
            <person name="Lefevre C.T."/>
        </authorList>
    </citation>
    <scope>NUCLEOTIDE SEQUENCE [LARGE SCALE GENOMIC DNA]</scope>
    <source>
        <strain evidence="11">PR1</strain>
    </source>
</reference>
<evidence type="ECO:0000256" key="3">
    <source>
        <dbReference type="ARBA" id="ARBA00023012"/>
    </source>
</evidence>
<evidence type="ECO:0000313" key="11">
    <source>
        <dbReference type="EMBL" id="SCA54779.1"/>
    </source>
</evidence>
<dbReference type="SUPFAM" id="SSF52172">
    <property type="entry name" value="CheY-like"/>
    <property type="match status" value="1"/>
</dbReference>
<dbReference type="PANTHER" id="PTHR45138:SF9">
    <property type="entry name" value="DIGUANYLATE CYCLASE DGCM-RELATED"/>
    <property type="match status" value="1"/>
</dbReference>
<dbReference type="SMART" id="SM00448">
    <property type="entry name" value="REC"/>
    <property type="match status" value="1"/>
</dbReference>
<keyword evidence="2 8" id="KW-0597">Phosphoprotein</keyword>
<proteinExistence type="predicted"/>
<dbReference type="NCBIfam" id="TIGR00229">
    <property type="entry name" value="sensory_box"/>
    <property type="match status" value="1"/>
</dbReference>
<dbReference type="InterPro" id="IPR050469">
    <property type="entry name" value="Diguanylate_Cyclase"/>
</dbReference>
<dbReference type="NCBIfam" id="TIGR00254">
    <property type="entry name" value="GGDEF"/>
    <property type="match status" value="1"/>
</dbReference>
<dbReference type="Pfam" id="PF13426">
    <property type="entry name" value="PAS_9"/>
    <property type="match status" value="1"/>
</dbReference>
<dbReference type="Proteomes" id="UP000231658">
    <property type="component" value="Unassembled WGS sequence"/>
</dbReference>
<dbReference type="InterPro" id="IPR035965">
    <property type="entry name" value="PAS-like_dom_sf"/>
</dbReference>
<dbReference type="CDD" id="cd01949">
    <property type="entry name" value="GGDEF"/>
    <property type="match status" value="1"/>
</dbReference>
<dbReference type="InterPro" id="IPR001789">
    <property type="entry name" value="Sig_transdc_resp-reg_receiver"/>
</dbReference>
<dbReference type="GO" id="GO:0005886">
    <property type="term" value="C:plasma membrane"/>
    <property type="evidence" value="ECO:0007669"/>
    <property type="project" value="TreeGrafter"/>
</dbReference>
<accession>A0A1C3RBX4</accession>
<sequence>MNWTLKKNIKDSDILVVDDNMVNLKVLCKVLESNGYATRAACDGEQALEAVAEKYPDLILLDVQMPGIDGFEVCTRLKADRNTNEIPIIFITASDTVESKIKGFEVGASDYIPRPLQMPEVLARVSNQLKVQQFHRQGEEEKKRLENMLAALPIPYVLSSVEDGMLLEMNEKARNAMKIDEKDVREINAVTLYKNPEDRERLLNHVKQKGLVTNQEVDFVTTEGETITTLYNATPLKLGTEDVFFVAFNDISKRKEMEQALEVAASTDYLTGILNRRAFSERAIAERQRANRNKHPICLLMIDIDHFKKINDTHGHDVGDEALKVLVELIGKDLRSSDALGRIGGEEFVLLLPETEFEGAITLAERIRERIEAYEMELPSGAKMSMTVSGGLVDWDKETSYELALKEADDLLYEAKKSGRNKIVFD</sequence>
<dbReference type="FunFam" id="3.30.70.270:FF:000001">
    <property type="entry name" value="Diguanylate cyclase domain protein"/>
    <property type="match status" value="1"/>
</dbReference>
<keyword evidence="11" id="KW-0808">Transferase</keyword>
<dbReference type="Gene3D" id="3.30.70.270">
    <property type="match status" value="1"/>
</dbReference>
<evidence type="ECO:0000256" key="8">
    <source>
        <dbReference type="PROSITE-ProRule" id="PRU00169"/>
    </source>
</evidence>
<keyword evidence="3" id="KW-0902">Two-component regulatory system</keyword>
<evidence type="ECO:0000256" key="2">
    <source>
        <dbReference type="ARBA" id="ARBA00022553"/>
    </source>
</evidence>
<dbReference type="GO" id="GO:0003677">
    <property type="term" value="F:DNA binding"/>
    <property type="evidence" value="ECO:0007669"/>
    <property type="project" value="UniProtKB-KW"/>
</dbReference>
<dbReference type="RefSeq" id="WP_069185528.1">
    <property type="nucleotide sequence ID" value="NZ_FLYE01000001.1"/>
</dbReference>
<protein>
    <recommendedName>
        <fullName evidence="1">diguanylate cyclase</fullName>
        <ecNumber evidence="1">2.7.7.65</ecNumber>
    </recommendedName>
</protein>
<organism evidence="11 12">
    <name type="scientific">Candidatus Terasakiella magnetica</name>
    <dbReference type="NCBI Taxonomy" id="1867952"/>
    <lineage>
        <taxon>Bacteria</taxon>
        <taxon>Pseudomonadati</taxon>
        <taxon>Pseudomonadota</taxon>
        <taxon>Alphaproteobacteria</taxon>
        <taxon>Rhodospirillales</taxon>
        <taxon>Terasakiellaceae</taxon>
        <taxon>Terasakiella</taxon>
    </lineage>
</organism>
<evidence type="ECO:0000256" key="1">
    <source>
        <dbReference type="ARBA" id="ARBA00012528"/>
    </source>
</evidence>
<dbReference type="SMART" id="SM00267">
    <property type="entry name" value="GGDEF"/>
    <property type="match status" value="1"/>
</dbReference>
<dbReference type="PANTHER" id="PTHR45138">
    <property type="entry name" value="REGULATORY COMPONENTS OF SENSORY TRANSDUCTION SYSTEM"/>
    <property type="match status" value="1"/>
</dbReference>
<gene>
    <name evidence="11" type="ORF">MTBPR1_10026</name>
</gene>
<dbReference type="GO" id="GO:0000160">
    <property type="term" value="P:phosphorelay signal transduction system"/>
    <property type="evidence" value="ECO:0007669"/>
    <property type="project" value="UniProtKB-KW"/>
</dbReference>
<feature type="domain" description="Response regulatory" evidence="9">
    <location>
        <begin position="13"/>
        <end position="129"/>
    </location>
</feature>